<keyword evidence="6" id="KW-1185">Reference proteome</keyword>
<keyword evidence="2" id="KW-0238">DNA-binding</keyword>
<accession>A0A1C7ECX0</accession>
<dbReference type="RefSeq" id="WP_065525019.1">
    <property type="nucleotide sequence ID" value="NZ_CP016543.2"/>
</dbReference>
<dbReference type="PROSITE" id="PS51118">
    <property type="entry name" value="HTH_HXLR"/>
    <property type="match status" value="1"/>
</dbReference>
<reference evidence="5" key="1">
    <citation type="submission" date="2016-10" db="EMBL/GenBank/DDBJ databases">
        <authorList>
            <person name="See-Too W.S."/>
        </authorList>
    </citation>
    <scope>NUCLEOTIDE SEQUENCE</scope>
    <source>
        <strain evidence="5">DSM 22276</strain>
    </source>
</reference>
<evidence type="ECO:0000256" key="2">
    <source>
        <dbReference type="ARBA" id="ARBA00023125"/>
    </source>
</evidence>
<name>A0A1C7ECX0_9BACL</name>
<dbReference type="Gene3D" id="1.10.10.10">
    <property type="entry name" value="Winged helix-like DNA-binding domain superfamily/Winged helix DNA-binding domain"/>
    <property type="match status" value="1"/>
</dbReference>
<feature type="domain" description="HTH hxlR-type" evidence="4">
    <location>
        <begin position="9"/>
        <end position="107"/>
    </location>
</feature>
<dbReference type="InterPro" id="IPR036390">
    <property type="entry name" value="WH_DNA-bd_sf"/>
</dbReference>
<keyword evidence="3" id="KW-0804">Transcription</keyword>
<dbReference type="PANTHER" id="PTHR33204">
    <property type="entry name" value="TRANSCRIPTIONAL REGULATOR, MARR FAMILY"/>
    <property type="match status" value="1"/>
</dbReference>
<dbReference type="SUPFAM" id="SSF46785">
    <property type="entry name" value="Winged helix' DNA-binding domain"/>
    <property type="match status" value="1"/>
</dbReference>
<proteinExistence type="predicted"/>
<dbReference type="Pfam" id="PF01638">
    <property type="entry name" value="HxlR"/>
    <property type="match status" value="1"/>
</dbReference>
<evidence type="ECO:0000259" key="4">
    <source>
        <dbReference type="PROSITE" id="PS51118"/>
    </source>
</evidence>
<dbReference type="AlphaFoldDB" id="A0A1C7ECX0"/>
<evidence type="ECO:0000313" key="6">
    <source>
        <dbReference type="Proteomes" id="UP000092495"/>
    </source>
</evidence>
<dbReference type="STRING" id="414778.BCM40_00400"/>
<dbReference type="Proteomes" id="UP000092495">
    <property type="component" value="Chromosome"/>
</dbReference>
<keyword evidence="1" id="KW-0805">Transcription regulation</keyword>
<dbReference type="InterPro" id="IPR002577">
    <property type="entry name" value="HTH_HxlR"/>
</dbReference>
<evidence type="ECO:0000256" key="1">
    <source>
        <dbReference type="ARBA" id="ARBA00023015"/>
    </source>
</evidence>
<evidence type="ECO:0000256" key="3">
    <source>
        <dbReference type="ARBA" id="ARBA00023163"/>
    </source>
</evidence>
<evidence type="ECO:0000313" key="5">
    <source>
        <dbReference type="EMBL" id="ANU21883.1"/>
    </source>
</evidence>
<dbReference type="KEGG" id="pdg:BCM40_00400"/>
<dbReference type="OrthoDB" id="9791143at2"/>
<sequence length="113" mass="12868">MAVKNNYVCSLGLTIDLIGGKWKLMILWYLIKDSKRFGELKKSIPNISQKVLTEQLKELESSQIISRKVYPTVPVTVEYSMTAYGESLIPLIYGLCDWTKQYASENEIELSGD</sequence>
<dbReference type="EMBL" id="CP016543">
    <property type="protein sequence ID" value="ANU21883.1"/>
    <property type="molecule type" value="Genomic_DNA"/>
</dbReference>
<dbReference type="PANTHER" id="PTHR33204:SF29">
    <property type="entry name" value="TRANSCRIPTIONAL REGULATOR"/>
    <property type="match status" value="1"/>
</dbReference>
<gene>
    <name evidence="5" type="ORF">BCM40_00400</name>
</gene>
<dbReference type="GO" id="GO:0003677">
    <property type="term" value="F:DNA binding"/>
    <property type="evidence" value="ECO:0007669"/>
    <property type="project" value="UniProtKB-KW"/>
</dbReference>
<dbReference type="InterPro" id="IPR036388">
    <property type="entry name" value="WH-like_DNA-bd_sf"/>
</dbReference>
<organism evidence="5 6">
    <name type="scientific">Planococcus donghaensis</name>
    <dbReference type="NCBI Taxonomy" id="414778"/>
    <lineage>
        <taxon>Bacteria</taxon>
        <taxon>Bacillati</taxon>
        <taxon>Bacillota</taxon>
        <taxon>Bacilli</taxon>
        <taxon>Bacillales</taxon>
        <taxon>Caryophanaceae</taxon>
        <taxon>Planococcus</taxon>
    </lineage>
</organism>
<protein>
    <submittedName>
        <fullName evidence="5">MarR family transcriptional regulator</fullName>
    </submittedName>
</protein>